<sequence length="84" mass="10205">MKKPNNRDFEKKLGKKIFKAAKKPFRFIYWLAGNLTMLKSNKKLGYISKINDINKLNKIMKYYYKRDELLLYDDNKIEDISFFN</sequence>
<dbReference type="KEGG" id="mmyi:mycmycITA_00859"/>
<evidence type="ECO:0000313" key="2">
    <source>
        <dbReference type="Proteomes" id="UP000033624"/>
    </source>
</evidence>
<dbReference type="Proteomes" id="UP000033624">
    <property type="component" value="Unassembled WGS sequence"/>
</dbReference>
<reference evidence="1 2" key="1">
    <citation type="submission" date="2015-02" db="EMBL/GenBank/DDBJ databases">
        <title>Mycoplasma mycoides subsp. mycoides strain:B237 Genome sequencing.</title>
        <authorList>
            <person name="Fischer A."/>
            <person name="Santana-Cruz I."/>
            <person name="Schieck E."/>
            <person name="Gourle H."/>
            <person name="Lambert M."/>
            <person name="Nadendla S."/>
            <person name="Miller R.A."/>
            <person name="Weber J."/>
            <person name="Bongcam-Rudloff E."/>
            <person name="Vashee S."/>
            <person name="Frey J."/>
            <person name="Jores J."/>
        </authorList>
    </citation>
    <scope>NUCLEOTIDE SEQUENCE [LARGE SCALE GENOMIC DNA]</scope>
    <source>
        <strain evidence="1 2">B237</strain>
    </source>
</reference>
<organism evidence="1 2">
    <name type="scientific">Mycoplasma mycoides subsp. mycoides</name>
    <dbReference type="NCBI Taxonomy" id="2103"/>
    <lineage>
        <taxon>Bacteria</taxon>
        <taxon>Bacillati</taxon>
        <taxon>Mycoplasmatota</taxon>
        <taxon>Mollicutes</taxon>
        <taxon>Mycoplasmataceae</taxon>
        <taxon>Mycoplasma</taxon>
    </lineage>
</organism>
<dbReference type="AlphaFoldDB" id="A0AAE2JSY0"/>
<proteinExistence type="predicted"/>
<accession>A0AAE2JSY0</accession>
<evidence type="ECO:0000313" key="1">
    <source>
        <dbReference type="EMBL" id="KJQ46039.1"/>
    </source>
</evidence>
<dbReference type="EMBL" id="LAEW01000001">
    <property type="protein sequence ID" value="KJQ46039.1"/>
    <property type="molecule type" value="Genomic_DNA"/>
</dbReference>
<protein>
    <submittedName>
        <fullName evidence="1">Uncharacterized protein</fullName>
    </submittedName>
</protein>
<comment type="caution">
    <text evidence="1">The sequence shown here is derived from an EMBL/GenBank/DDBJ whole genome shotgun (WGS) entry which is preliminary data.</text>
</comment>
<name>A0AAE2JSY0_MYCMY</name>
<gene>
    <name evidence="1" type="ORF">TS59_0891</name>
</gene>